<dbReference type="Proteomes" id="UP000268162">
    <property type="component" value="Unassembled WGS sequence"/>
</dbReference>
<gene>
    <name evidence="2" type="ORF">BJ085DRAFT_41430</name>
</gene>
<keyword evidence="3" id="KW-1185">Reference proteome</keyword>
<feature type="coiled-coil region" evidence="1">
    <location>
        <begin position="84"/>
        <end position="111"/>
    </location>
</feature>
<reference evidence="3" key="1">
    <citation type="journal article" date="2018" name="Nat. Microbiol.">
        <title>Leveraging single-cell genomics to expand the fungal tree of life.</title>
        <authorList>
            <person name="Ahrendt S.R."/>
            <person name="Quandt C.A."/>
            <person name="Ciobanu D."/>
            <person name="Clum A."/>
            <person name="Salamov A."/>
            <person name="Andreopoulos B."/>
            <person name="Cheng J.F."/>
            <person name="Woyke T."/>
            <person name="Pelin A."/>
            <person name="Henrissat B."/>
            <person name="Reynolds N.K."/>
            <person name="Benny G.L."/>
            <person name="Smith M.E."/>
            <person name="James T.Y."/>
            <person name="Grigoriev I.V."/>
        </authorList>
    </citation>
    <scope>NUCLEOTIDE SEQUENCE [LARGE SCALE GENOMIC DNA]</scope>
    <source>
        <strain evidence="3">RSA 468</strain>
    </source>
</reference>
<protein>
    <submittedName>
        <fullName evidence="2">Uncharacterized protein</fullName>
    </submittedName>
</protein>
<organism evidence="2 3">
    <name type="scientific">Dimargaris cristalligena</name>
    <dbReference type="NCBI Taxonomy" id="215637"/>
    <lineage>
        <taxon>Eukaryota</taxon>
        <taxon>Fungi</taxon>
        <taxon>Fungi incertae sedis</taxon>
        <taxon>Zoopagomycota</taxon>
        <taxon>Kickxellomycotina</taxon>
        <taxon>Dimargaritomycetes</taxon>
        <taxon>Dimargaritales</taxon>
        <taxon>Dimargaritaceae</taxon>
        <taxon>Dimargaris</taxon>
    </lineage>
</organism>
<evidence type="ECO:0000313" key="3">
    <source>
        <dbReference type="Proteomes" id="UP000268162"/>
    </source>
</evidence>
<name>A0A4P9ZXK0_9FUNG</name>
<proteinExistence type="predicted"/>
<dbReference type="EMBL" id="ML002375">
    <property type="protein sequence ID" value="RKP38367.1"/>
    <property type="molecule type" value="Genomic_DNA"/>
</dbReference>
<evidence type="ECO:0000313" key="2">
    <source>
        <dbReference type="EMBL" id="RKP38367.1"/>
    </source>
</evidence>
<evidence type="ECO:0000256" key="1">
    <source>
        <dbReference type="SAM" id="Coils"/>
    </source>
</evidence>
<sequence>MSSIGSQIIYPVSATSTPSPLPPPPLDSFTMRFNVAVATLATVAVLAATLTSAQPETNAESPNHLANIQRRGIFDVFRSDESLLKNAQLELQDLLTKVQETQDKITTYEAKIAAKSGGATA</sequence>
<dbReference type="AlphaFoldDB" id="A0A4P9ZXK0"/>
<keyword evidence="1" id="KW-0175">Coiled coil</keyword>
<accession>A0A4P9ZXK0</accession>